<name>A0A0A9EC43_ARUDO</name>
<reference evidence="2" key="1">
    <citation type="submission" date="2014-09" db="EMBL/GenBank/DDBJ databases">
        <authorList>
            <person name="Magalhaes I.L.F."/>
            <person name="Oliveira U."/>
            <person name="Santos F.R."/>
            <person name="Vidigal T.H.D.A."/>
            <person name="Brescovit A.D."/>
            <person name="Santos A.J."/>
        </authorList>
    </citation>
    <scope>NUCLEOTIDE SEQUENCE</scope>
    <source>
        <tissue evidence="2">Shoot tissue taken approximately 20 cm above the soil surface</tissue>
    </source>
</reference>
<protein>
    <submittedName>
        <fullName evidence="2">Uncharacterized protein</fullName>
    </submittedName>
</protein>
<feature type="region of interest" description="Disordered" evidence="1">
    <location>
        <begin position="42"/>
        <end position="88"/>
    </location>
</feature>
<dbReference type="EMBL" id="GBRH01199576">
    <property type="protein sequence ID" value="JAD98319.1"/>
    <property type="molecule type" value="Transcribed_RNA"/>
</dbReference>
<sequence length="88" mass="9309">MRPRLGGLGLAGFFRRSPAISCTSGTCTSTILHATYQLRRMRVRTNATARTGRRRKTTASSHAAARPPPPAIAPAVPASRGGDPVARL</sequence>
<evidence type="ECO:0000313" key="2">
    <source>
        <dbReference type="EMBL" id="JAD98319.1"/>
    </source>
</evidence>
<reference evidence="2" key="2">
    <citation type="journal article" date="2015" name="Data Brief">
        <title>Shoot transcriptome of the giant reed, Arundo donax.</title>
        <authorList>
            <person name="Barrero R.A."/>
            <person name="Guerrero F.D."/>
            <person name="Moolhuijzen P."/>
            <person name="Goolsby J.A."/>
            <person name="Tidwell J."/>
            <person name="Bellgard S.E."/>
            <person name="Bellgard M.I."/>
        </authorList>
    </citation>
    <scope>NUCLEOTIDE SEQUENCE</scope>
    <source>
        <tissue evidence="2">Shoot tissue taken approximately 20 cm above the soil surface</tissue>
    </source>
</reference>
<evidence type="ECO:0000256" key="1">
    <source>
        <dbReference type="SAM" id="MobiDB-lite"/>
    </source>
</evidence>
<accession>A0A0A9EC43</accession>
<proteinExistence type="predicted"/>
<organism evidence="2">
    <name type="scientific">Arundo donax</name>
    <name type="common">Giant reed</name>
    <name type="synonym">Donax arundinaceus</name>
    <dbReference type="NCBI Taxonomy" id="35708"/>
    <lineage>
        <taxon>Eukaryota</taxon>
        <taxon>Viridiplantae</taxon>
        <taxon>Streptophyta</taxon>
        <taxon>Embryophyta</taxon>
        <taxon>Tracheophyta</taxon>
        <taxon>Spermatophyta</taxon>
        <taxon>Magnoliopsida</taxon>
        <taxon>Liliopsida</taxon>
        <taxon>Poales</taxon>
        <taxon>Poaceae</taxon>
        <taxon>PACMAD clade</taxon>
        <taxon>Arundinoideae</taxon>
        <taxon>Arundineae</taxon>
        <taxon>Arundo</taxon>
    </lineage>
</organism>
<dbReference type="AlphaFoldDB" id="A0A0A9EC43"/>